<dbReference type="EMBL" id="FRBC01000006">
    <property type="protein sequence ID" value="SHK51875.1"/>
    <property type="molecule type" value="Genomic_DNA"/>
</dbReference>
<dbReference type="RefSeq" id="WP_073088616.1">
    <property type="nucleotide sequence ID" value="NZ_FRBC01000006.1"/>
</dbReference>
<organism evidence="2 3">
    <name type="scientific">Selenomonas ruminantium</name>
    <dbReference type="NCBI Taxonomy" id="971"/>
    <lineage>
        <taxon>Bacteria</taxon>
        <taxon>Bacillati</taxon>
        <taxon>Bacillota</taxon>
        <taxon>Negativicutes</taxon>
        <taxon>Selenomonadales</taxon>
        <taxon>Selenomonadaceae</taxon>
        <taxon>Selenomonas</taxon>
    </lineage>
</organism>
<evidence type="ECO:0008006" key="4">
    <source>
        <dbReference type="Google" id="ProtNLM"/>
    </source>
</evidence>
<evidence type="ECO:0000313" key="2">
    <source>
        <dbReference type="EMBL" id="SHK51875.1"/>
    </source>
</evidence>
<keyword evidence="1" id="KW-0732">Signal</keyword>
<evidence type="ECO:0000313" key="3">
    <source>
        <dbReference type="Proteomes" id="UP000184263"/>
    </source>
</evidence>
<name>A0A1M6T4G0_SELRU</name>
<dbReference type="AlphaFoldDB" id="A0A1M6T4G0"/>
<sequence length="279" mass="30931">MKFWRICVSFIMTAICMTTLLAGSCGAVPKSLLVMPLDKAFTLSDFEDEQDAEDVVKFMTGKLDVAFKGTSSYDVMEPSMYYKRLRDEDRAKLFDDVSYAAELGKSLGVRFVVTGRITEVNTERVKRGSVLNRLTAKMEGNYQSHIGLELKLVNCSKGIAAATKNYKVVRSGHTADEAFSNACTFAADSFVDELIDSAGNVAQKKSASAGLVTEVKNDIIKIDQGANASFFEDEILFIVRDEKIIGEAQVLEINKDYTVCRIFKNQEEIKTGDSVQRNK</sequence>
<reference evidence="2 3" key="1">
    <citation type="submission" date="2016-11" db="EMBL/GenBank/DDBJ databases">
        <authorList>
            <person name="Jaros S."/>
            <person name="Januszkiewicz K."/>
            <person name="Wedrychowicz H."/>
        </authorList>
    </citation>
    <scope>NUCLEOTIDE SEQUENCE [LARGE SCALE GENOMIC DNA]</scope>
    <source>
        <strain evidence="2 3">HD4</strain>
    </source>
</reference>
<dbReference type="Gene3D" id="3.40.50.10610">
    <property type="entry name" value="ABC-type transport auxiliary lipoprotein component"/>
    <property type="match status" value="1"/>
</dbReference>
<dbReference type="Proteomes" id="UP000184263">
    <property type="component" value="Unassembled WGS sequence"/>
</dbReference>
<protein>
    <recommendedName>
        <fullName evidence="4">Curli production assembly/transport component CsgG</fullName>
    </recommendedName>
</protein>
<dbReference type="OrthoDB" id="9801978at2"/>
<feature type="signal peptide" evidence="1">
    <location>
        <begin position="1"/>
        <end position="22"/>
    </location>
</feature>
<feature type="chain" id="PRO_5012341811" description="Curli production assembly/transport component CsgG" evidence="1">
    <location>
        <begin position="23"/>
        <end position="279"/>
    </location>
</feature>
<gene>
    <name evidence="2" type="ORF">SAMN05216582_10674</name>
</gene>
<accession>A0A1M6T4G0</accession>
<dbReference type="PROSITE" id="PS51257">
    <property type="entry name" value="PROKAR_LIPOPROTEIN"/>
    <property type="match status" value="1"/>
</dbReference>
<evidence type="ECO:0000256" key="1">
    <source>
        <dbReference type="SAM" id="SignalP"/>
    </source>
</evidence>
<proteinExistence type="predicted"/>